<comment type="caution">
    <text evidence="1">The sequence shown here is derived from an EMBL/GenBank/DDBJ whole genome shotgun (WGS) entry which is preliminary data.</text>
</comment>
<dbReference type="AlphaFoldDB" id="A0AAV7MAQ0"/>
<dbReference type="EMBL" id="JANPWB010000014">
    <property type="protein sequence ID" value="KAJ1098203.1"/>
    <property type="molecule type" value="Genomic_DNA"/>
</dbReference>
<evidence type="ECO:0008006" key="3">
    <source>
        <dbReference type="Google" id="ProtNLM"/>
    </source>
</evidence>
<dbReference type="Proteomes" id="UP001066276">
    <property type="component" value="Chromosome 10"/>
</dbReference>
<organism evidence="1 2">
    <name type="scientific">Pleurodeles waltl</name>
    <name type="common">Iberian ribbed newt</name>
    <dbReference type="NCBI Taxonomy" id="8319"/>
    <lineage>
        <taxon>Eukaryota</taxon>
        <taxon>Metazoa</taxon>
        <taxon>Chordata</taxon>
        <taxon>Craniata</taxon>
        <taxon>Vertebrata</taxon>
        <taxon>Euteleostomi</taxon>
        <taxon>Amphibia</taxon>
        <taxon>Batrachia</taxon>
        <taxon>Caudata</taxon>
        <taxon>Salamandroidea</taxon>
        <taxon>Salamandridae</taxon>
        <taxon>Pleurodelinae</taxon>
        <taxon>Pleurodeles</taxon>
    </lineage>
</organism>
<proteinExistence type="predicted"/>
<evidence type="ECO:0000313" key="2">
    <source>
        <dbReference type="Proteomes" id="UP001066276"/>
    </source>
</evidence>
<protein>
    <recommendedName>
        <fullName evidence="3">Secreted protein</fullName>
    </recommendedName>
</protein>
<evidence type="ECO:0000313" key="1">
    <source>
        <dbReference type="EMBL" id="KAJ1098203.1"/>
    </source>
</evidence>
<keyword evidence="2" id="KW-1185">Reference proteome</keyword>
<sequence length="67" mass="7341">MRSFCPSLSCYCVFPFFLSRLSRTFGFLDYGNLDIHIPDACAFRLVPGGAPRVSGCLEAATVGSRVF</sequence>
<accession>A0AAV7MAQ0</accession>
<gene>
    <name evidence="1" type="ORF">NDU88_003319</name>
</gene>
<reference evidence="1" key="1">
    <citation type="journal article" date="2022" name="bioRxiv">
        <title>Sequencing and chromosome-scale assembly of the giantPleurodeles waltlgenome.</title>
        <authorList>
            <person name="Brown T."/>
            <person name="Elewa A."/>
            <person name="Iarovenko S."/>
            <person name="Subramanian E."/>
            <person name="Araus A.J."/>
            <person name="Petzold A."/>
            <person name="Susuki M."/>
            <person name="Suzuki K.-i.T."/>
            <person name="Hayashi T."/>
            <person name="Toyoda A."/>
            <person name="Oliveira C."/>
            <person name="Osipova E."/>
            <person name="Leigh N.D."/>
            <person name="Simon A."/>
            <person name="Yun M.H."/>
        </authorList>
    </citation>
    <scope>NUCLEOTIDE SEQUENCE</scope>
    <source>
        <strain evidence="1">20211129_DDA</strain>
        <tissue evidence="1">Liver</tissue>
    </source>
</reference>
<name>A0AAV7MAQ0_PLEWA</name>